<feature type="region of interest" description="Disordered" evidence="1">
    <location>
        <begin position="1"/>
        <end position="24"/>
    </location>
</feature>
<evidence type="ECO:0000313" key="2">
    <source>
        <dbReference type="EMBL" id="RQG93745.1"/>
    </source>
</evidence>
<evidence type="ECO:0000313" key="3">
    <source>
        <dbReference type="Proteomes" id="UP000281431"/>
    </source>
</evidence>
<dbReference type="AlphaFoldDB" id="A0A3N6PB62"/>
<reference evidence="2 3" key="1">
    <citation type="submission" date="2018-10" db="EMBL/GenBank/DDBJ databases">
        <title>Natrarchaeobius chitinivorans gen. nov., sp. nov., and Natrarchaeobius haloalkaliphilus sp. nov., alkaliphilic, chitin-utilizing haloarchaea from hypersaline alkaline lakes.</title>
        <authorList>
            <person name="Sorokin D.Y."/>
            <person name="Elcheninov A.G."/>
            <person name="Kostrikina N.A."/>
            <person name="Bale N.J."/>
            <person name="Sinninghe Damste J.S."/>
            <person name="Khijniak T.V."/>
            <person name="Kublanov I.V."/>
            <person name="Toshchakov S.V."/>
        </authorList>
    </citation>
    <scope>NUCLEOTIDE SEQUENCE [LARGE SCALE GENOMIC DNA]</scope>
    <source>
        <strain evidence="2 3">AArcht7</strain>
    </source>
</reference>
<dbReference type="Proteomes" id="UP000281431">
    <property type="component" value="Unassembled WGS sequence"/>
</dbReference>
<gene>
    <name evidence="2" type="ORF">EA472_22695</name>
</gene>
<organism evidence="2 3">
    <name type="scientific">Natrarchaeobius chitinivorans</name>
    <dbReference type="NCBI Taxonomy" id="1679083"/>
    <lineage>
        <taxon>Archaea</taxon>
        <taxon>Methanobacteriati</taxon>
        <taxon>Methanobacteriota</taxon>
        <taxon>Stenosarchaea group</taxon>
        <taxon>Halobacteria</taxon>
        <taxon>Halobacteriales</taxon>
        <taxon>Natrialbaceae</taxon>
        <taxon>Natrarchaeobius</taxon>
    </lineage>
</organism>
<accession>A0A3N6PB62</accession>
<name>A0A3N6PB62_NATCH</name>
<evidence type="ECO:0000256" key="1">
    <source>
        <dbReference type="SAM" id="MobiDB-lite"/>
    </source>
</evidence>
<sequence length="76" mass="9064">MTDSSIPVSTEFREDLQERKRDGESYEEFLKRRLEDGPDSTDDVPDELLEEIDTIVDRRLGEQLRNFRDDLFSQLR</sequence>
<keyword evidence="3" id="KW-1185">Reference proteome</keyword>
<feature type="compositionally biased region" description="Basic and acidic residues" evidence="1">
    <location>
        <begin position="11"/>
        <end position="24"/>
    </location>
</feature>
<comment type="caution">
    <text evidence="2">The sequence shown here is derived from an EMBL/GenBank/DDBJ whole genome shotgun (WGS) entry which is preliminary data.</text>
</comment>
<dbReference type="EMBL" id="REFZ01000069">
    <property type="protein sequence ID" value="RQG93745.1"/>
    <property type="molecule type" value="Genomic_DNA"/>
</dbReference>
<proteinExistence type="predicted"/>
<protein>
    <submittedName>
        <fullName evidence="2">Uncharacterized protein</fullName>
    </submittedName>
</protein>